<proteinExistence type="inferred from homology"/>
<dbReference type="PANTHER" id="PTHR42891:SF1">
    <property type="entry name" value="D-GLYCERO-BETA-D-MANNO-HEPTOSE-1,7-BISPHOSPHATE 7-PHOSPHATASE"/>
    <property type="match status" value="1"/>
</dbReference>
<evidence type="ECO:0000256" key="7">
    <source>
        <dbReference type="PIRNR" id="PIRNR004682"/>
    </source>
</evidence>
<dbReference type="SUPFAM" id="SSF56784">
    <property type="entry name" value="HAD-like"/>
    <property type="match status" value="1"/>
</dbReference>
<evidence type="ECO:0000313" key="9">
    <source>
        <dbReference type="Proteomes" id="UP000637383"/>
    </source>
</evidence>
<keyword evidence="3" id="KW-0479">Metal-binding</keyword>
<evidence type="ECO:0000256" key="6">
    <source>
        <dbReference type="ARBA" id="ARBA00031828"/>
    </source>
</evidence>
<sequence length="177" mass="20376">MIKVAFLDRDGVINVDYGYVFKRDQFEFIDGLFTVCRLLHDLSYELIVITNQSGIARGYYSEHDFLDLTVWMCEQFKKQGVPLLDVFYCPHHPEATISNYRQNCRCRKPSPGMIEQACQKYPIDLQNSILIGDKTSDMQAAKTAGIGKFYLLGKEVFEEQLVVSARLDNLLQLESFI</sequence>
<keyword evidence="2 7" id="KW-0963">Cytoplasm</keyword>
<accession>A0ABR8K3Z3</accession>
<reference evidence="8 9" key="1">
    <citation type="journal article" date="2020" name="ISME J.">
        <title>Comparative genomics reveals insights into cyanobacterial evolution and habitat adaptation.</title>
        <authorList>
            <person name="Chen M.Y."/>
            <person name="Teng W.K."/>
            <person name="Zhao L."/>
            <person name="Hu C.X."/>
            <person name="Zhou Y.K."/>
            <person name="Han B.P."/>
            <person name="Song L.R."/>
            <person name="Shu W.S."/>
        </authorList>
    </citation>
    <scope>NUCLEOTIDE SEQUENCE [LARGE SCALE GENOMIC DNA]</scope>
    <source>
        <strain evidence="8 9">FACHB-159</strain>
    </source>
</reference>
<evidence type="ECO:0000313" key="8">
    <source>
        <dbReference type="EMBL" id="MBD2734179.1"/>
    </source>
</evidence>
<dbReference type="NCBIfam" id="TIGR01656">
    <property type="entry name" value="Histidinol-ppas"/>
    <property type="match status" value="1"/>
</dbReference>
<dbReference type="InterPro" id="IPR023214">
    <property type="entry name" value="HAD_sf"/>
</dbReference>
<dbReference type="GO" id="GO:0034200">
    <property type="term" value="F:D-glycero-beta-D-manno-heptose 1,7-bisphosphate 7-phosphatase activity"/>
    <property type="evidence" value="ECO:0007669"/>
    <property type="project" value="UniProtKB-EC"/>
</dbReference>
<dbReference type="NCBIfam" id="NF006506">
    <property type="entry name" value="PRK08942.1"/>
    <property type="match status" value="1"/>
</dbReference>
<dbReference type="PIRSF" id="PIRSF004682">
    <property type="entry name" value="GmhB"/>
    <property type="match status" value="1"/>
</dbReference>
<dbReference type="Proteomes" id="UP000637383">
    <property type="component" value="Unassembled WGS sequence"/>
</dbReference>
<dbReference type="InterPro" id="IPR004446">
    <property type="entry name" value="Heptose_bisP_phosphatase"/>
</dbReference>
<name>A0ABR8K3Z3_9NOSO</name>
<evidence type="ECO:0000256" key="1">
    <source>
        <dbReference type="ARBA" id="ARBA00004496"/>
    </source>
</evidence>
<evidence type="ECO:0000256" key="4">
    <source>
        <dbReference type="ARBA" id="ARBA00022801"/>
    </source>
</evidence>
<evidence type="ECO:0000256" key="2">
    <source>
        <dbReference type="ARBA" id="ARBA00022490"/>
    </source>
</evidence>
<dbReference type="EMBL" id="JACJTU010000007">
    <property type="protein sequence ID" value="MBD2734179.1"/>
    <property type="molecule type" value="Genomic_DNA"/>
</dbReference>
<dbReference type="Gene3D" id="3.40.50.1000">
    <property type="entry name" value="HAD superfamily/HAD-like"/>
    <property type="match status" value="1"/>
</dbReference>
<dbReference type="InterPro" id="IPR006543">
    <property type="entry name" value="Histidinol-phos"/>
</dbReference>
<comment type="caution">
    <text evidence="8">The sequence shown here is derived from an EMBL/GenBank/DDBJ whole genome shotgun (WGS) entry which is preliminary data.</text>
</comment>
<comment type="subcellular location">
    <subcellularLocation>
        <location evidence="1 7">Cytoplasm</location>
    </subcellularLocation>
</comment>
<dbReference type="NCBIfam" id="TIGR01662">
    <property type="entry name" value="HAD-SF-IIIA"/>
    <property type="match status" value="1"/>
</dbReference>
<evidence type="ECO:0000256" key="5">
    <source>
        <dbReference type="ARBA" id="ARBA00023277"/>
    </source>
</evidence>
<dbReference type="PANTHER" id="PTHR42891">
    <property type="entry name" value="D-GLYCERO-BETA-D-MANNO-HEPTOSE-1,7-BISPHOSPHATE 7-PHOSPHATASE"/>
    <property type="match status" value="1"/>
</dbReference>
<comment type="similarity">
    <text evidence="7">Belongs to the gmhB family.</text>
</comment>
<keyword evidence="9" id="KW-1185">Reference proteome</keyword>
<dbReference type="InterPro" id="IPR036412">
    <property type="entry name" value="HAD-like_sf"/>
</dbReference>
<evidence type="ECO:0000256" key="3">
    <source>
        <dbReference type="ARBA" id="ARBA00022723"/>
    </source>
</evidence>
<organism evidence="8 9">
    <name type="scientific">Nostoc paludosum FACHB-159</name>
    <dbReference type="NCBI Taxonomy" id="2692908"/>
    <lineage>
        <taxon>Bacteria</taxon>
        <taxon>Bacillati</taxon>
        <taxon>Cyanobacteriota</taxon>
        <taxon>Cyanophyceae</taxon>
        <taxon>Nostocales</taxon>
        <taxon>Nostocaceae</taxon>
        <taxon>Nostoc</taxon>
    </lineage>
</organism>
<dbReference type="NCBIfam" id="TIGR00213">
    <property type="entry name" value="GmhB_yaeD"/>
    <property type="match status" value="1"/>
</dbReference>
<gene>
    <name evidence="8" type="primary">gmhB</name>
    <name evidence="8" type="ORF">H6H03_09645</name>
</gene>
<dbReference type="CDD" id="cd07503">
    <property type="entry name" value="HAD_HisB-N"/>
    <property type="match status" value="1"/>
</dbReference>
<keyword evidence="4 7" id="KW-0378">Hydrolase</keyword>
<dbReference type="Pfam" id="PF13242">
    <property type="entry name" value="Hydrolase_like"/>
    <property type="match status" value="1"/>
</dbReference>
<dbReference type="EC" id="3.1.3.-" evidence="7"/>
<dbReference type="InterPro" id="IPR006549">
    <property type="entry name" value="HAD-SF_hydro_IIIA"/>
</dbReference>
<keyword evidence="5 7" id="KW-0119">Carbohydrate metabolism</keyword>
<protein>
    <recommendedName>
        <fullName evidence="6 7">D,D-heptose 1,7-bisphosphate phosphatase</fullName>
        <ecNumber evidence="7">3.1.3.-</ecNumber>
    </recommendedName>
</protein>